<dbReference type="EMBL" id="CP125942">
    <property type="protein sequence ID" value="XAO47507.1"/>
    <property type="molecule type" value="Genomic_DNA"/>
</dbReference>
<sequence>MFTPFYNRLLEQNIRKPLPAPEAQSYPQGNLPASEDLASWQLLPHSPNWARGLEEAWEPGENAVYDRLELLIASAEQVNTVVRRIGGETGYFGWPLLWKLRGLMDKVSGGVGLRRGRRSRSQLSLGDVVDWWRVEALESNSLLRLRAEMRVPGQAWLEFKVSKIPEGKIELIQRAVFFPEGLLGRCYWWAVYPFHGLVFTGMIRNIIRQAEAVQS</sequence>
<evidence type="ECO:0000313" key="1">
    <source>
        <dbReference type="EMBL" id="XAO47507.1"/>
    </source>
</evidence>
<dbReference type="InterPro" id="IPR014729">
    <property type="entry name" value="Rossmann-like_a/b/a_fold"/>
</dbReference>
<accession>A0AAU6WHX6</accession>
<keyword evidence="2" id="KW-1185">Reference proteome</keyword>
<dbReference type="Pfam" id="PF11066">
    <property type="entry name" value="DUF2867"/>
    <property type="match status" value="1"/>
</dbReference>
<dbReference type="AlphaFoldDB" id="A0AAU6WHX6"/>
<organism evidence="1 2">
    <name type="scientific">Glutamicibacter ectropisis</name>
    <dbReference type="NCBI Taxonomy" id="3046593"/>
    <lineage>
        <taxon>Bacteria</taxon>
        <taxon>Bacillati</taxon>
        <taxon>Actinomycetota</taxon>
        <taxon>Actinomycetes</taxon>
        <taxon>Micrococcales</taxon>
        <taxon>Micrococcaceae</taxon>
        <taxon>Glutamicibacter</taxon>
    </lineage>
</organism>
<dbReference type="KEGG" id="gey:QMQ05_01250"/>
<evidence type="ECO:0000313" key="2">
    <source>
        <dbReference type="Proteomes" id="UP001486888"/>
    </source>
</evidence>
<proteinExistence type="predicted"/>
<reference evidence="1 2" key="1">
    <citation type="submission" date="2023-05" db="EMBL/GenBank/DDBJ databases">
        <title>Glutamicibacter sp. B1, complete genome.</title>
        <authorList>
            <person name="Long Y.H."/>
            <person name="Fang T."/>
            <person name="Li X.Y."/>
        </authorList>
    </citation>
    <scope>NUCLEOTIDE SEQUENCE [LARGE SCALE GENOMIC DNA]</scope>
    <source>
        <strain evidence="1 2">B1</strain>
    </source>
</reference>
<dbReference type="Gene3D" id="1.25.40.80">
    <property type="match status" value="1"/>
</dbReference>
<protein>
    <submittedName>
        <fullName evidence="1">DUF2867 domain-containing protein</fullName>
    </submittedName>
</protein>
<dbReference type="Proteomes" id="UP001486888">
    <property type="component" value="Chromosome"/>
</dbReference>
<dbReference type="Gene3D" id="3.40.50.620">
    <property type="entry name" value="HUPs"/>
    <property type="match status" value="1"/>
</dbReference>
<name>A0AAU6WHX6_9MICC</name>
<dbReference type="RefSeq" id="WP_345474591.1">
    <property type="nucleotide sequence ID" value="NZ_CP125942.1"/>
</dbReference>
<gene>
    <name evidence="1" type="ORF">QMQ05_01250</name>
</gene>
<dbReference type="InterPro" id="IPR021295">
    <property type="entry name" value="DUF2867"/>
</dbReference>